<keyword evidence="2 6" id="KW-0378">Hydrolase</keyword>
<evidence type="ECO:0000256" key="2">
    <source>
        <dbReference type="ARBA" id="ARBA00022801"/>
    </source>
</evidence>
<dbReference type="PANTHER" id="PTHR42812:SF16">
    <property type="entry name" value="HYDROLASE, PUTATIVE (AFU_ORTHOLOGUE AFUA_7G06110)-RELATED"/>
    <property type="match status" value="1"/>
</dbReference>
<reference evidence="9 10" key="1">
    <citation type="journal article" date="2019" name="New Phytol.">
        <title>Comparative genomics reveals unique wood-decay strategies and fruiting body development in the Schizophyllaceae.</title>
        <authorList>
            <person name="Almasi E."/>
            <person name="Sahu N."/>
            <person name="Krizsan K."/>
            <person name="Balint B."/>
            <person name="Kovacs G.M."/>
            <person name="Kiss B."/>
            <person name="Cseklye J."/>
            <person name="Drula E."/>
            <person name="Henrissat B."/>
            <person name="Nagy I."/>
            <person name="Chovatia M."/>
            <person name="Adam C."/>
            <person name="LaButti K."/>
            <person name="Lipzen A."/>
            <person name="Riley R."/>
            <person name="Grigoriev I.V."/>
            <person name="Nagy L.G."/>
        </authorList>
    </citation>
    <scope>NUCLEOTIDE SEQUENCE [LARGE SCALE GENOMIC DNA]</scope>
    <source>
        <strain evidence="9 10">NL-1724</strain>
    </source>
</reference>
<evidence type="ECO:0000256" key="6">
    <source>
        <dbReference type="RuleBase" id="RU361187"/>
    </source>
</evidence>
<evidence type="ECO:0000256" key="7">
    <source>
        <dbReference type="SAM" id="SignalP"/>
    </source>
</evidence>
<evidence type="ECO:0000259" key="8">
    <source>
        <dbReference type="Pfam" id="PF17851"/>
    </source>
</evidence>
<dbReference type="SUPFAM" id="SSF49899">
    <property type="entry name" value="Concanavalin A-like lectins/glucanases"/>
    <property type="match status" value="1"/>
</dbReference>
<evidence type="ECO:0000256" key="5">
    <source>
        <dbReference type="PIRSR" id="PIRSR606710-2"/>
    </source>
</evidence>
<comment type="caution">
    <text evidence="9">The sequence shown here is derived from an EMBL/GenBank/DDBJ whole genome shotgun (WGS) entry which is preliminary data.</text>
</comment>
<dbReference type="InterPro" id="IPR013320">
    <property type="entry name" value="ConA-like_dom_sf"/>
</dbReference>
<feature type="chain" id="PRO_5022062123" evidence="7">
    <location>
        <begin position="23"/>
        <end position="561"/>
    </location>
</feature>
<keyword evidence="3 6" id="KW-0326">Glycosidase</keyword>
<feature type="active site" description="Proton acceptor" evidence="4">
    <location>
        <position position="34"/>
    </location>
</feature>
<dbReference type="EMBL" id="VDMD01000002">
    <property type="protein sequence ID" value="TRM68278.1"/>
    <property type="molecule type" value="Genomic_DNA"/>
</dbReference>
<dbReference type="AlphaFoldDB" id="A0A550CU09"/>
<feature type="active site" description="Proton donor" evidence="4">
    <location>
        <position position="210"/>
    </location>
</feature>
<dbReference type="Proteomes" id="UP000320762">
    <property type="component" value="Unassembled WGS sequence"/>
</dbReference>
<dbReference type="InterPro" id="IPR023296">
    <property type="entry name" value="Glyco_hydro_beta-prop_sf"/>
</dbReference>
<feature type="site" description="Important for catalytic activity, responsible for pKa modulation of the active site Glu and correct orientation of both the proton donor and substrate" evidence="5">
    <location>
        <position position="149"/>
    </location>
</feature>
<feature type="signal peptide" evidence="7">
    <location>
        <begin position="1"/>
        <end position="22"/>
    </location>
</feature>
<accession>A0A550CU09</accession>
<dbReference type="Pfam" id="PF04616">
    <property type="entry name" value="Glyco_hydro_43"/>
    <property type="match status" value="1"/>
</dbReference>
<dbReference type="GO" id="GO:0005975">
    <property type="term" value="P:carbohydrate metabolic process"/>
    <property type="evidence" value="ECO:0007669"/>
    <property type="project" value="InterPro"/>
</dbReference>
<sequence>MMKVTTLSLLAVLFNLSGYCYALINPFLPGWNPDPTFLRVGDDYFVVTSTFEYFPGHPIYHSKNLVDWKLIGHGLTRPSQLSLMGTPTDAGLWAPGLRYNNGTFYLVSTARYAYTNEYRLFPRSFYVTTDDIFHGEWSDPVYFDSLGYDADLFFDENGDVYNTWCGINNAMDKIYGIYQNKIDIATGNSLTTDELIFNGTLPLNSSSRPEGPHVYLINSTYYLLIAEGGTDNNHRATIQRGPSPSGPWENNPMNPILYNGADKSLPVQRTGHADIVEGANGSWWGVALGGRPQGGNDSHLQLGRESFIFPVSWEDGWPVFNGGEPISEHIEGVLEDKSPLVKYTNEFDSDSLDLTFYNVRTPYKPFHSLTARPGHLRLNGNGYAPGDRDSAALLLRKQTSYDEVFETELDFQPTSNLTEAGISVYYGDQLHNEIAVCGDPNGGEGRFVKVKTIVQAEQEGPWSLTYTNNTITTVEYYPLATTSAPVKLTAVGASTNYTLGYAEGDDAWMYPVTFDSAAISVPPFGGFFFKGAAFGIYSTGNGRSNLVPADFSYWKQTPTGI</sequence>
<dbReference type="SUPFAM" id="SSF75005">
    <property type="entry name" value="Arabinanase/levansucrase/invertase"/>
    <property type="match status" value="1"/>
</dbReference>
<organism evidence="9 10">
    <name type="scientific">Schizophyllum amplum</name>
    <dbReference type="NCBI Taxonomy" id="97359"/>
    <lineage>
        <taxon>Eukaryota</taxon>
        <taxon>Fungi</taxon>
        <taxon>Dikarya</taxon>
        <taxon>Basidiomycota</taxon>
        <taxon>Agaricomycotina</taxon>
        <taxon>Agaricomycetes</taxon>
        <taxon>Agaricomycetidae</taxon>
        <taxon>Agaricales</taxon>
        <taxon>Schizophyllaceae</taxon>
        <taxon>Schizophyllum</taxon>
    </lineage>
</organism>
<dbReference type="PANTHER" id="PTHR42812">
    <property type="entry name" value="BETA-XYLOSIDASE"/>
    <property type="match status" value="1"/>
</dbReference>
<keyword evidence="10" id="KW-1185">Reference proteome</keyword>
<evidence type="ECO:0000256" key="4">
    <source>
        <dbReference type="PIRSR" id="PIRSR606710-1"/>
    </source>
</evidence>
<dbReference type="InterPro" id="IPR041542">
    <property type="entry name" value="GH43_C2"/>
</dbReference>
<dbReference type="GO" id="GO:0004553">
    <property type="term" value="F:hydrolase activity, hydrolyzing O-glycosyl compounds"/>
    <property type="evidence" value="ECO:0007669"/>
    <property type="project" value="InterPro"/>
</dbReference>
<feature type="domain" description="Beta-xylosidase C-terminal Concanavalin A-like" evidence="8">
    <location>
        <begin position="345"/>
        <end position="555"/>
    </location>
</feature>
<keyword evidence="7" id="KW-0732">Signal</keyword>
<evidence type="ECO:0000256" key="1">
    <source>
        <dbReference type="ARBA" id="ARBA00009865"/>
    </source>
</evidence>
<dbReference type="Pfam" id="PF17851">
    <property type="entry name" value="GH43_C2"/>
    <property type="match status" value="1"/>
</dbReference>
<evidence type="ECO:0000313" key="9">
    <source>
        <dbReference type="EMBL" id="TRM68278.1"/>
    </source>
</evidence>
<dbReference type="Gene3D" id="2.60.120.200">
    <property type="match status" value="1"/>
</dbReference>
<evidence type="ECO:0000256" key="3">
    <source>
        <dbReference type="ARBA" id="ARBA00023295"/>
    </source>
</evidence>
<protein>
    <submittedName>
        <fullName evidence="9">Glycosyl hydrolase</fullName>
    </submittedName>
</protein>
<evidence type="ECO:0000313" key="10">
    <source>
        <dbReference type="Proteomes" id="UP000320762"/>
    </source>
</evidence>
<dbReference type="Gene3D" id="2.115.10.20">
    <property type="entry name" value="Glycosyl hydrolase domain, family 43"/>
    <property type="match status" value="1"/>
</dbReference>
<dbReference type="OrthoDB" id="2139957at2759"/>
<dbReference type="InterPro" id="IPR051795">
    <property type="entry name" value="Glycosyl_Hydrlase_43"/>
</dbReference>
<gene>
    <name evidence="9" type="ORF">BD626DRAFT_481278</name>
</gene>
<name>A0A550CU09_9AGAR</name>
<dbReference type="STRING" id="97359.A0A550CU09"/>
<comment type="similarity">
    <text evidence="1 6">Belongs to the glycosyl hydrolase 43 family.</text>
</comment>
<dbReference type="InterPro" id="IPR006710">
    <property type="entry name" value="Glyco_hydro_43"/>
</dbReference>
<proteinExistence type="inferred from homology"/>
<dbReference type="CDD" id="cd18617">
    <property type="entry name" value="GH43_XynB-like"/>
    <property type="match status" value="1"/>
</dbReference>